<feature type="domain" description="SCP" evidence="3">
    <location>
        <begin position="92"/>
        <end position="204"/>
    </location>
</feature>
<feature type="region of interest" description="Disordered" evidence="1">
    <location>
        <begin position="22"/>
        <end position="43"/>
    </location>
</feature>
<proteinExistence type="predicted"/>
<evidence type="ECO:0000259" key="3">
    <source>
        <dbReference type="Pfam" id="PF00188"/>
    </source>
</evidence>
<dbReference type="SUPFAM" id="SSF55797">
    <property type="entry name" value="PR-1-like"/>
    <property type="match status" value="1"/>
</dbReference>
<comment type="caution">
    <text evidence="4">The sequence shown here is derived from an EMBL/GenBank/DDBJ whole genome shotgun (WGS) entry which is preliminary data.</text>
</comment>
<evidence type="ECO:0000256" key="2">
    <source>
        <dbReference type="SAM" id="SignalP"/>
    </source>
</evidence>
<accession>A0ABU3N5F1</accession>
<evidence type="ECO:0000256" key="1">
    <source>
        <dbReference type="SAM" id="MobiDB-lite"/>
    </source>
</evidence>
<name>A0ABU3N5F1_9SPHN</name>
<dbReference type="Pfam" id="PF00188">
    <property type="entry name" value="CAP"/>
    <property type="match status" value="1"/>
</dbReference>
<feature type="chain" id="PRO_5047140489" evidence="2">
    <location>
        <begin position="20"/>
        <end position="345"/>
    </location>
</feature>
<dbReference type="InterPro" id="IPR035940">
    <property type="entry name" value="CAP_sf"/>
</dbReference>
<dbReference type="Gene3D" id="3.40.33.10">
    <property type="entry name" value="CAP"/>
    <property type="match status" value="1"/>
</dbReference>
<dbReference type="InterPro" id="IPR014044">
    <property type="entry name" value="CAP_dom"/>
</dbReference>
<feature type="compositionally biased region" description="Pro residues" evidence="1">
    <location>
        <begin position="30"/>
        <end position="43"/>
    </location>
</feature>
<dbReference type="EMBL" id="JALMLT010000003">
    <property type="protein sequence ID" value="MDT8759763.1"/>
    <property type="molecule type" value="Genomic_DNA"/>
</dbReference>
<protein>
    <submittedName>
        <fullName evidence="4">CAP domain-containing protein</fullName>
    </submittedName>
</protein>
<evidence type="ECO:0000313" key="4">
    <source>
        <dbReference type="EMBL" id="MDT8759763.1"/>
    </source>
</evidence>
<gene>
    <name evidence="4" type="ORF">MZO42_13755</name>
</gene>
<sequence length="345" mass="36220">MRKQLTLLMIPLLALTACGGGGSDGGGTIVPPPIDTPGPTPTPTPAPVPFPTPTPVPGDFFTAVAALYTTQPDIGACQPGLLKPAVTSQVLQTLNAVRALHRLPPATYSAADEPGAQQSALMQAANAQLSHTPPTSWRCYTGAGAAASGSSNLYGGTGAGLGFFTDEQIIAGWLTEVQNIVAENVGHRRWLLDPFLGSIAYGRVAGRYETSSRADAAAMKVFDTAGPAGPTGPLPDFVAYPFEDYPARLFDTRALLSFGVISNKTSKWGNTNVDFSNAAITVRARGGATLTVSRVAFDTQGYGLPNNIQFAVTGLQTNTYYDVTIDRVNVGGTQRSYSYFFRIVP</sequence>
<organism evidence="4">
    <name type="scientific">Sphingomonas psychrotolerans</name>
    <dbReference type="NCBI Taxonomy" id="1327635"/>
    <lineage>
        <taxon>Bacteria</taxon>
        <taxon>Pseudomonadati</taxon>
        <taxon>Pseudomonadota</taxon>
        <taxon>Alphaproteobacteria</taxon>
        <taxon>Sphingomonadales</taxon>
        <taxon>Sphingomonadaceae</taxon>
        <taxon>Sphingomonas</taxon>
    </lineage>
</organism>
<dbReference type="PROSITE" id="PS51257">
    <property type="entry name" value="PROKAR_LIPOPROTEIN"/>
    <property type="match status" value="1"/>
</dbReference>
<reference evidence="4" key="1">
    <citation type="submission" date="2022-04" db="EMBL/GenBank/DDBJ databases">
        <title>Tomato heritable bacteria conferring resistance against bacterial wilt.</title>
        <authorList>
            <person name="Yin J."/>
        </authorList>
    </citation>
    <scope>NUCLEOTIDE SEQUENCE</scope>
    <source>
        <strain evidence="4">Cra20</strain>
    </source>
</reference>
<feature type="signal peptide" evidence="2">
    <location>
        <begin position="1"/>
        <end position="19"/>
    </location>
</feature>
<keyword evidence="2" id="KW-0732">Signal</keyword>